<feature type="domain" description="EGF-like" evidence="15">
    <location>
        <begin position="87"/>
        <end position="122"/>
    </location>
</feature>
<dbReference type="PRINTS" id="PR00722">
    <property type="entry name" value="CHYMOTRYPSIN"/>
</dbReference>
<keyword evidence="3" id="KW-0964">Secreted</keyword>
<evidence type="ECO:0000313" key="19">
    <source>
        <dbReference type="RefSeq" id="XP_032827538.1"/>
    </source>
</evidence>
<dbReference type="RefSeq" id="XP_032827538.1">
    <property type="nucleotide sequence ID" value="XM_032971647.1"/>
</dbReference>
<accession>A0AAJ7U3B6</accession>
<dbReference type="PANTHER" id="PTHR24278">
    <property type="entry name" value="COAGULATION FACTOR"/>
    <property type="match status" value="1"/>
</dbReference>
<dbReference type="PROSITE" id="PS00022">
    <property type="entry name" value="EGF_1"/>
    <property type="match status" value="1"/>
</dbReference>
<dbReference type="PROSITE" id="PS00011">
    <property type="entry name" value="GLA_1"/>
    <property type="match status" value="1"/>
</dbReference>
<dbReference type="InterPro" id="IPR001314">
    <property type="entry name" value="Peptidase_S1A"/>
</dbReference>
<dbReference type="SMART" id="SM00179">
    <property type="entry name" value="EGF_CA"/>
    <property type="match status" value="1"/>
</dbReference>
<dbReference type="Pfam" id="PF00594">
    <property type="entry name" value="Gla"/>
    <property type="match status" value="1"/>
</dbReference>
<keyword evidence="7" id="KW-0106">Calcium</keyword>
<dbReference type="PROSITE" id="PS50240">
    <property type="entry name" value="TRYPSIN_DOM"/>
    <property type="match status" value="1"/>
</dbReference>
<evidence type="ECO:0000256" key="9">
    <source>
        <dbReference type="ARBA" id="ARBA00023180"/>
    </source>
</evidence>
<evidence type="ECO:0000259" key="15">
    <source>
        <dbReference type="PROSITE" id="PS50026"/>
    </source>
</evidence>
<feature type="active site" description="Charge relay system" evidence="10">
    <location>
        <position position="233"/>
    </location>
</feature>
<evidence type="ECO:0000256" key="4">
    <source>
        <dbReference type="ARBA" id="ARBA00022536"/>
    </source>
</evidence>
<feature type="disulfide bond" evidence="11">
    <location>
        <begin position="112"/>
        <end position="121"/>
    </location>
</feature>
<dbReference type="PANTHER" id="PTHR24278:SF40">
    <property type="entry name" value="COAGULATION FACTOR VII-LIKE"/>
    <property type="match status" value="1"/>
</dbReference>
<dbReference type="Pfam" id="PF00008">
    <property type="entry name" value="EGF"/>
    <property type="match status" value="1"/>
</dbReference>
<dbReference type="PROSITE" id="PS50026">
    <property type="entry name" value="EGF_3"/>
    <property type="match status" value="1"/>
</dbReference>
<keyword evidence="2" id="KW-0301">Gamma-carboxyglutamic acid</keyword>
<dbReference type="SMART" id="SM00069">
    <property type="entry name" value="GLA"/>
    <property type="match status" value="1"/>
</dbReference>
<evidence type="ECO:0000256" key="11">
    <source>
        <dbReference type="PROSITE-ProRule" id="PRU00076"/>
    </source>
</evidence>
<evidence type="ECO:0000256" key="2">
    <source>
        <dbReference type="ARBA" id="ARBA00022479"/>
    </source>
</evidence>
<dbReference type="SUPFAM" id="SSF50494">
    <property type="entry name" value="Trypsin-like serine proteases"/>
    <property type="match status" value="1"/>
</dbReference>
<dbReference type="PROSITE" id="PS00135">
    <property type="entry name" value="TRYPSIN_SER"/>
    <property type="match status" value="1"/>
</dbReference>
<dbReference type="InterPro" id="IPR035972">
    <property type="entry name" value="GLA-like_dom_SF"/>
</dbReference>
<evidence type="ECO:0000256" key="13">
    <source>
        <dbReference type="SAM" id="MobiDB-lite"/>
    </source>
</evidence>
<dbReference type="PROSITE" id="PS00134">
    <property type="entry name" value="TRYPSIN_HIS"/>
    <property type="match status" value="1"/>
</dbReference>
<dbReference type="KEGG" id="pmrn:116952364"/>
<dbReference type="InterPro" id="IPR012224">
    <property type="entry name" value="Pept_S1A_FX"/>
</dbReference>
<evidence type="ECO:0000259" key="17">
    <source>
        <dbReference type="PROSITE" id="PS50998"/>
    </source>
</evidence>
<keyword evidence="6 12" id="KW-0378">Hydrolase</keyword>
<dbReference type="Gene3D" id="4.10.740.10">
    <property type="entry name" value="Coagulation Factor IX"/>
    <property type="match status" value="1"/>
</dbReference>
<keyword evidence="18" id="KW-1185">Reference proteome</keyword>
<evidence type="ECO:0000256" key="1">
    <source>
        <dbReference type="ARBA" id="ARBA00004613"/>
    </source>
</evidence>
<dbReference type="AlphaFoldDB" id="A0AAJ7U3B6"/>
<evidence type="ECO:0000313" key="18">
    <source>
        <dbReference type="Proteomes" id="UP001318040"/>
    </source>
</evidence>
<dbReference type="PROSITE" id="PS00010">
    <property type="entry name" value="ASX_HYDROXYL"/>
    <property type="match status" value="1"/>
</dbReference>
<feature type="domain" description="Peptidase S1" evidence="16">
    <location>
        <begin position="191"/>
        <end position="454"/>
    </location>
</feature>
<feature type="active site" description="Charge relay system" evidence="10">
    <location>
        <position position="299"/>
    </location>
</feature>
<dbReference type="InterPro" id="IPR001881">
    <property type="entry name" value="EGF-like_Ca-bd_dom"/>
</dbReference>
<protein>
    <submittedName>
        <fullName evidence="19">Coagulation factor VII-like</fullName>
    </submittedName>
</protein>
<dbReference type="Pfam" id="PF00089">
    <property type="entry name" value="Trypsin"/>
    <property type="match status" value="1"/>
</dbReference>
<dbReference type="SMART" id="SM00020">
    <property type="entry name" value="Tryp_SPc"/>
    <property type="match status" value="1"/>
</dbReference>
<dbReference type="SUPFAM" id="SSF57196">
    <property type="entry name" value="EGF/Laminin"/>
    <property type="match status" value="1"/>
</dbReference>
<dbReference type="GO" id="GO:0005615">
    <property type="term" value="C:extracellular space"/>
    <property type="evidence" value="ECO:0007669"/>
    <property type="project" value="TreeGrafter"/>
</dbReference>
<dbReference type="FunFam" id="4.10.740.10:FF:000001">
    <property type="entry name" value="vitamin K-dependent protein S"/>
    <property type="match status" value="1"/>
</dbReference>
<dbReference type="SUPFAM" id="SSF57630">
    <property type="entry name" value="GLA-domain"/>
    <property type="match status" value="1"/>
</dbReference>
<feature type="disulfide bond" evidence="11">
    <location>
        <begin position="91"/>
        <end position="101"/>
    </location>
</feature>
<evidence type="ECO:0000256" key="14">
    <source>
        <dbReference type="SAM" id="SignalP"/>
    </source>
</evidence>
<dbReference type="InterPro" id="IPR018114">
    <property type="entry name" value="TRYPSIN_HIS"/>
</dbReference>
<dbReference type="CDD" id="cd00190">
    <property type="entry name" value="Tryp_SPc"/>
    <property type="match status" value="1"/>
</dbReference>
<keyword evidence="14" id="KW-0732">Signal</keyword>
<keyword evidence="5 12" id="KW-0645">Protease</keyword>
<dbReference type="GO" id="GO:0006508">
    <property type="term" value="P:proteolysis"/>
    <property type="evidence" value="ECO:0007669"/>
    <property type="project" value="UniProtKB-KW"/>
</dbReference>
<dbReference type="Gene3D" id="2.10.25.10">
    <property type="entry name" value="Laminin"/>
    <property type="match status" value="2"/>
</dbReference>
<evidence type="ECO:0000256" key="3">
    <source>
        <dbReference type="ARBA" id="ARBA00022525"/>
    </source>
</evidence>
<comment type="subcellular location">
    <subcellularLocation>
        <location evidence="1">Secreted</location>
    </subcellularLocation>
</comment>
<evidence type="ECO:0000256" key="6">
    <source>
        <dbReference type="ARBA" id="ARBA00022801"/>
    </source>
</evidence>
<proteinExistence type="predicted"/>
<sequence length="492" mass="52876">MSLRLWKLLLFSSCLLLLLHAATAVFVSRREASRLLRVRRVNDHGLEEFFPGSLERECMEERCSLEEAMEIFPAKEAAKSFWYKYADGDQCASSPCHAGACKDALNSYSCVCPDGYQGVNCEINTRTCGYRNGGCEHFCWERGDNGTVLCGCAEGYALRDNGTCSPQVEFPCGRRQRQKEAKHRGGDDLRIVNGWRCEPGECPWQVLLVSSETGRGLCGGALLNDEWVITAAHCIVGAKTQGGLANYVIIGEYDVDVWDGSEQYLPLRRVVMHKRHVASSSSSSSSPPLLPAPRRRDYDVALLQLATRVRLGPSAVPLCLPSTSLAEQQLLVPDIHGLVSGWGRLGEGAARASVLQAVSVPFVPHAECVRALGPAVTRNMFCAGRSADDDGAGGGGRLGDACGGDSGGPHATLYGDTFFLTGIVSWGDGCARRGKYGVYTKVSRFVPWIREVMGRPEVKAALPSPPGAASRERSTSQAPPAAAGGATQEGTS</sequence>
<dbReference type="InterPro" id="IPR009003">
    <property type="entry name" value="Peptidase_S1_PA"/>
</dbReference>
<dbReference type="PRINTS" id="PR00001">
    <property type="entry name" value="GLABLOOD"/>
</dbReference>
<dbReference type="PROSITE" id="PS01187">
    <property type="entry name" value="EGF_CA"/>
    <property type="match status" value="1"/>
</dbReference>
<evidence type="ECO:0000256" key="10">
    <source>
        <dbReference type="PIRSR" id="PIRSR001143-1"/>
    </source>
</evidence>
<dbReference type="PROSITE" id="PS01186">
    <property type="entry name" value="EGF_2"/>
    <property type="match status" value="1"/>
</dbReference>
<dbReference type="InterPro" id="IPR050442">
    <property type="entry name" value="Peptidase_S1_coag_factors"/>
</dbReference>
<gene>
    <name evidence="19" type="primary">LOC116952364</name>
</gene>
<dbReference type="PROSITE" id="PS50998">
    <property type="entry name" value="GLA_2"/>
    <property type="match status" value="1"/>
</dbReference>
<feature type="region of interest" description="Disordered" evidence="13">
    <location>
        <begin position="457"/>
        <end position="492"/>
    </location>
</feature>
<dbReference type="InterPro" id="IPR000152">
    <property type="entry name" value="EGF-type_Asp/Asn_hydroxyl_site"/>
</dbReference>
<dbReference type="CDD" id="cd00054">
    <property type="entry name" value="EGF_CA"/>
    <property type="match status" value="1"/>
</dbReference>
<dbReference type="InterPro" id="IPR043504">
    <property type="entry name" value="Peptidase_S1_PA_chymotrypsin"/>
</dbReference>
<feature type="signal peptide" evidence="14">
    <location>
        <begin position="1"/>
        <end position="24"/>
    </location>
</feature>
<evidence type="ECO:0000256" key="7">
    <source>
        <dbReference type="ARBA" id="ARBA00022837"/>
    </source>
</evidence>
<reference evidence="19" key="1">
    <citation type="submission" date="2025-08" db="UniProtKB">
        <authorList>
            <consortium name="RefSeq"/>
        </authorList>
    </citation>
    <scope>IDENTIFICATION</scope>
    <source>
        <tissue evidence="19">Sperm</tissue>
    </source>
</reference>
<evidence type="ECO:0000256" key="12">
    <source>
        <dbReference type="RuleBase" id="RU363034"/>
    </source>
</evidence>
<dbReference type="GO" id="GO:0007596">
    <property type="term" value="P:blood coagulation"/>
    <property type="evidence" value="ECO:0007669"/>
    <property type="project" value="InterPro"/>
</dbReference>
<dbReference type="InterPro" id="IPR000294">
    <property type="entry name" value="GLA_domain"/>
</dbReference>
<keyword evidence="4 11" id="KW-0245">EGF-like domain</keyword>
<comment type="caution">
    <text evidence="11">Lacks conserved residue(s) required for the propagation of feature annotation.</text>
</comment>
<dbReference type="GO" id="GO:0005509">
    <property type="term" value="F:calcium ion binding"/>
    <property type="evidence" value="ECO:0007669"/>
    <property type="project" value="InterPro"/>
</dbReference>
<name>A0AAJ7U3B6_PETMA</name>
<keyword evidence="12" id="KW-0720">Serine protease</keyword>
<feature type="domain" description="Gla" evidence="17">
    <location>
        <begin position="41"/>
        <end position="87"/>
    </location>
</feature>
<feature type="chain" id="PRO_5042591399" evidence="14">
    <location>
        <begin position="25"/>
        <end position="492"/>
    </location>
</feature>
<feature type="active site" description="Charge relay system" evidence="10">
    <location>
        <position position="406"/>
    </location>
</feature>
<dbReference type="Proteomes" id="UP001318040">
    <property type="component" value="Chromosome 46"/>
</dbReference>
<dbReference type="InterPro" id="IPR017857">
    <property type="entry name" value="Coagulation_fac-like_Gla_dom"/>
</dbReference>
<evidence type="ECO:0000259" key="16">
    <source>
        <dbReference type="PROSITE" id="PS50240"/>
    </source>
</evidence>
<dbReference type="Gene3D" id="2.40.10.10">
    <property type="entry name" value="Trypsin-like serine proteases"/>
    <property type="match status" value="2"/>
</dbReference>
<dbReference type="FunFam" id="2.10.25.10:FF:000162">
    <property type="entry name" value="Coagulation factor X (Predicted)"/>
    <property type="match status" value="1"/>
</dbReference>
<feature type="compositionally biased region" description="Low complexity" evidence="13">
    <location>
        <begin position="475"/>
        <end position="492"/>
    </location>
</feature>
<keyword evidence="8 11" id="KW-1015">Disulfide bond</keyword>
<keyword evidence="9" id="KW-0325">Glycoprotein</keyword>
<dbReference type="SMART" id="SM00181">
    <property type="entry name" value="EGF"/>
    <property type="match status" value="2"/>
</dbReference>
<evidence type="ECO:0000256" key="5">
    <source>
        <dbReference type="ARBA" id="ARBA00022670"/>
    </source>
</evidence>
<dbReference type="InterPro" id="IPR001254">
    <property type="entry name" value="Trypsin_dom"/>
</dbReference>
<dbReference type="InterPro" id="IPR000742">
    <property type="entry name" value="EGF"/>
</dbReference>
<dbReference type="PIRSF" id="PIRSF001143">
    <property type="entry name" value="Factor_X"/>
    <property type="match status" value="1"/>
</dbReference>
<evidence type="ECO:0000256" key="8">
    <source>
        <dbReference type="ARBA" id="ARBA00023157"/>
    </source>
</evidence>
<dbReference type="InterPro" id="IPR018097">
    <property type="entry name" value="EGF_Ca-bd_CS"/>
</dbReference>
<dbReference type="GO" id="GO:0004252">
    <property type="term" value="F:serine-type endopeptidase activity"/>
    <property type="evidence" value="ECO:0007669"/>
    <property type="project" value="InterPro"/>
</dbReference>
<dbReference type="InterPro" id="IPR033116">
    <property type="entry name" value="TRYPSIN_SER"/>
</dbReference>
<organism evidence="18 19">
    <name type="scientific">Petromyzon marinus</name>
    <name type="common">Sea lamprey</name>
    <dbReference type="NCBI Taxonomy" id="7757"/>
    <lineage>
        <taxon>Eukaryota</taxon>
        <taxon>Metazoa</taxon>
        <taxon>Chordata</taxon>
        <taxon>Craniata</taxon>
        <taxon>Vertebrata</taxon>
        <taxon>Cyclostomata</taxon>
        <taxon>Hyperoartia</taxon>
        <taxon>Petromyzontiformes</taxon>
        <taxon>Petromyzontidae</taxon>
        <taxon>Petromyzon</taxon>
    </lineage>
</organism>